<evidence type="ECO:0000313" key="2">
    <source>
        <dbReference type="EMBL" id="MBO8191079.1"/>
    </source>
</evidence>
<evidence type="ECO:0000256" key="1">
    <source>
        <dbReference type="SAM" id="Coils"/>
    </source>
</evidence>
<gene>
    <name evidence="2" type="ORF">ITI46_05125</name>
</gene>
<reference evidence="2 3" key="1">
    <citation type="submission" date="2020-11" db="EMBL/GenBank/DDBJ databases">
        <title>Streptomyces spirodelae sp. nov., isolated from duckweed.</title>
        <authorList>
            <person name="Saimee Y."/>
            <person name="Duangmal K."/>
        </authorList>
    </citation>
    <scope>NUCLEOTIDE SEQUENCE [LARGE SCALE GENOMIC DNA]</scope>
    <source>
        <strain evidence="2 3">S16-07</strain>
    </source>
</reference>
<dbReference type="Proteomes" id="UP001519064">
    <property type="component" value="Unassembled WGS sequence"/>
</dbReference>
<comment type="caution">
    <text evidence="2">The sequence shown here is derived from an EMBL/GenBank/DDBJ whole genome shotgun (WGS) entry which is preliminary data.</text>
</comment>
<keyword evidence="1" id="KW-0175">Coiled coil</keyword>
<protein>
    <submittedName>
        <fullName evidence="2">Uncharacterized protein</fullName>
    </submittedName>
</protein>
<name>A0ABS3X6X5_9ACTN</name>
<proteinExistence type="predicted"/>
<keyword evidence="3" id="KW-1185">Reference proteome</keyword>
<organism evidence="2 3">
    <name type="scientific">Streptomyces oryzae</name>
    <dbReference type="NCBI Taxonomy" id="1434886"/>
    <lineage>
        <taxon>Bacteria</taxon>
        <taxon>Bacillati</taxon>
        <taxon>Actinomycetota</taxon>
        <taxon>Actinomycetes</taxon>
        <taxon>Kitasatosporales</taxon>
        <taxon>Streptomycetaceae</taxon>
        <taxon>Streptomyces</taxon>
    </lineage>
</organism>
<sequence>MTVEEAVSMVSLIEELEAREAAARVRVEELESHIAELTVRLEVERETWSRLAPHGAAQRPEHLPYGEVPLGIVGQHLGHRGPQFSGPCLPGGS</sequence>
<dbReference type="RefSeq" id="WP_209238197.1">
    <property type="nucleotide sequence ID" value="NZ_JADKMA010000015.1"/>
</dbReference>
<accession>A0ABS3X6X5</accession>
<evidence type="ECO:0000313" key="3">
    <source>
        <dbReference type="Proteomes" id="UP001519064"/>
    </source>
</evidence>
<dbReference type="EMBL" id="JADKMA010000015">
    <property type="protein sequence ID" value="MBO8191079.1"/>
    <property type="molecule type" value="Genomic_DNA"/>
</dbReference>
<feature type="coiled-coil region" evidence="1">
    <location>
        <begin position="13"/>
        <end position="47"/>
    </location>
</feature>